<organism evidence="1 2">
    <name type="scientific">Mytilus coruscus</name>
    <name type="common">Sea mussel</name>
    <dbReference type="NCBI Taxonomy" id="42192"/>
    <lineage>
        <taxon>Eukaryota</taxon>
        <taxon>Metazoa</taxon>
        <taxon>Spiralia</taxon>
        <taxon>Lophotrochozoa</taxon>
        <taxon>Mollusca</taxon>
        <taxon>Bivalvia</taxon>
        <taxon>Autobranchia</taxon>
        <taxon>Pteriomorphia</taxon>
        <taxon>Mytilida</taxon>
        <taxon>Mytiloidea</taxon>
        <taxon>Mytilidae</taxon>
        <taxon>Mytilinae</taxon>
        <taxon>Mytilus</taxon>
    </lineage>
</organism>
<dbReference type="AlphaFoldDB" id="A0A6J8B6W0"/>
<keyword evidence="2" id="KW-1185">Reference proteome</keyword>
<evidence type="ECO:0000313" key="1">
    <source>
        <dbReference type="EMBL" id="CAC5379191.1"/>
    </source>
</evidence>
<accession>A0A6J8B6W0</accession>
<dbReference type="Proteomes" id="UP000507470">
    <property type="component" value="Unassembled WGS sequence"/>
</dbReference>
<name>A0A6J8B6W0_MYTCO</name>
<proteinExistence type="predicted"/>
<gene>
    <name evidence="1" type="ORF">MCOR_15283</name>
</gene>
<evidence type="ECO:0000313" key="2">
    <source>
        <dbReference type="Proteomes" id="UP000507470"/>
    </source>
</evidence>
<reference evidence="1 2" key="1">
    <citation type="submission" date="2020-06" db="EMBL/GenBank/DDBJ databases">
        <authorList>
            <person name="Li R."/>
            <person name="Bekaert M."/>
        </authorList>
    </citation>
    <scope>NUCLEOTIDE SEQUENCE [LARGE SCALE GENOMIC DNA]</scope>
    <source>
        <strain evidence="2">wild</strain>
    </source>
</reference>
<protein>
    <submittedName>
        <fullName evidence="1">Uncharacterized protein</fullName>
    </submittedName>
</protein>
<dbReference type="EMBL" id="CACVKT020002650">
    <property type="protein sequence ID" value="CAC5379191.1"/>
    <property type="molecule type" value="Genomic_DNA"/>
</dbReference>
<dbReference type="OrthoDB" id="6414306at2759"/>
<sequence>MSLELFTDSENESDDIFTGLALSKKNSTNNGEEMKLFDTCDLNEYTEHSPFHDYEQIQFGKHGIIFYVEQGHEIEYLFYSKPCNRGVLGVTGKALESVGDRGTYNCTRHVKKCDGKDKFKDLKVMKSSVMITFHQKLNILAYIVIVDFLYPKHYESLQNILFSEKDKKVSKGLLTENDKQQESAMMIENLNNKKKTDVSDIPEEKCPRKEGLAKRMKRKWRRKKSLLDIY</sequence>